<feature type="domain" description="Galaxin-like repeats" evidence="2">
    <location>
        <begin position="9"/>
        <end position="84"/>
    </location>
</feature>
<feature type="signal peptide" evidence="1">
    <location>
        <begin position="1"/>
        <end position="17"/>
    </location>
</feature>
<dbReference type="AlphaFoldDB" id="A0AAD9UL17"/>
<gene>
    <name evidence="3" type="ORF">NP493_14g06066</name>
</gene>
<dbReference type="PANTHER" id="PTHR34490">
    <property type="entry name" value="PROTEIN CBG12054-RELATED"/>
    <property type="match status" value="1"/>
</dbReference>
<feature type="chain" id="PRO_5042076666" description="Galaxin-like repeats domain-containing protein" evidence="1">
    <location>
        <begin position="18"/>
        <end position="215"/>
    </location>
</feature>
<dbReference type="InterPro" id="IPR055284">
    <property type="entry name" value="Galaxin-like"/>
</dbReference>
<evidence type="ECO:0000313" key="4">
    <source>
        <dbReference type="Proteomes" id="UP001209878"/>
    </source>
</evidence>
<keyword evidence="1" id="KW-0732">Signal</keyword>
<accession>A0AAD9UL17</accession>
<evidence type="ECO:0000259" key="2">
    <source>
        <dbReference type="Pfam" id="PF24748"/>
    </source>
</evidence>
<proteinExistence type="predicted"/>
<sequence>MIIFVTIVACCVHQSWSWFDKDSDCDGQSYDSRVETCCENILWAGATPYDKCCGVQVFDSRKNTSTKRMIIFVTIVACCVHQSWSWFDKDSDCDGQSYDSRVETCCRNILWAGATPYDECCGVQVFDSRKNTSTKRLIIFITIVACCVHQSWSWFDKDSDCDGQSYDSRVETCCENILWAGATPYDKCCGVQVYDSRKYICCDGELYSKRERKEC</sequence>
<name>A0AAD9UL17_RIDPI</name>
<feature type="domain" description="Galaxin-like repeats" evidence="2">
    <location>
        <begin position="145"/>
        <end position="215"/>
    </location>
</feature>
<keyword evidence="4" id="KW-1185">Reference proteome</keyword>
<dbReference type="Proteomes" id="UP001209878">
    <property type="component" value="Unassembled WGS sequence"/>
</dbReference>
<dbReference type="EMBL" id="JAODUO010000016">
    <property type="protein sequence ID" value="KAK2193182.1"/>
    <property type="molecule type" value="Genomic_DNA"/>
</dbReference>
<dbReference type="Pfam" id="PF24748">
    <property type="entry name" value="Galaxin_repeat"/>
    <property type="match status" value="2"/>
</dbReference>
<reference evidence="3" key="1">
    <citation type="journal article" date="2023" name="Mol. Biol. Evol.">
        <title>Third-Generation Sequencing Reveals the Adaptive Role of the Epigenome in Three Deep-Sea Polychaetes.</title>
        <authorList>
            <person name="Perez M."/>
            <person name="Aroh O."/>
            <person name="Sun Y."/>
            <person name="Lan Y."/>
            <person name="Juniper S.K."/>
            <person name="Young C.R."/>
            <person name="Angers B."/>
            <person name="Qian P.Y."/>
        </authorList>
    </citation>
    <scope>NUCLEOTIDE SEQUENCE</scope>
    <source>
        <strain evidence="3">R07B-5</strain>
    </source>
</reference>
<protein>
    <recommendedName>
        <fullName evidence="2">Galaxin-like repeats domain-containing protein</fullName>
    </recommendedName>
</protein>
<evidence type="ECO:0000256" key="1">
    <source>
        <dbReference type="SAM" id="SignalP"/>
    </source>
</evidence>
<comment type="caution">
    <text evidence="3">The sequence shown here is derived from an EMBL/GenBank/DDBJ whole genome shotgun (WGS) entry which is preliminary data.</text>
</comment>
<evidence type="ECO:0000313" key="3">
    <source>
        <dbReference type="EMBL" id="KAK2193182.1"/>
    </source>
</evidence>
<organism evidence="3 4">
    <name type="scientific">Ridgeia piscesae</name>
    <name type="common">Tubeworm</name>
    <dbReference type="NCBI Taxonomy" id="27915"/>
    <lineage>
        <taxon>Eukaryota</taxon>
        <taxon>Metazoa</taxon>
        <taxon>Spiralia</taxon>
        <taxon>Lophotrochozoa</taxon>
        <taxon>Annelida</taxon>
        <taxon>Polychaeta</taxon>
        <taxon>Sedentaria</taxon>
        <taxon>Canalipalpata</taxon>
        <taxon>Sabellida</taxon>
        <taxon>Siboglinidae</taxon>
        <taxon>Ridgeia</taxon>
    </lineage>
</organism>
<dbReference type="InterPro" id="IPR056601">
    <property type="entry name" value="Galaxin_dom"/>
</dbReference>